<name>A0AAP2UKC0_CLOIN</name>
<dbReference type="RefSeq" id="WP_008816323.1">
    <property type="nucleotide sequence ID" value="NZ_AP025565.1"/>
</dbReference>
<evidence type="ECO:0000313" key="4">
    <source>
        <dbReference type="Proteomes" id="UP001203972"/>
    </source>
</evidence>
<evidence type="ECO:0000313" key="3">
    <source>
        <dbReference type="EMBL" id="MCR0231904.1"/>
    </source>
</evidence>
<sequence>MRHYVIASHGGFSKGIYESIKIIIGEQAGVDIITAFIDGKNDIEALVNGTLEKIPYSDEIIVCTDVFGGSVNTEFMKQLKTRKNLYLITGMNLPLLMQLFLSAEENTERMILDIVNSEDTHVKYCNSMIETQDVEDDF</sequence>
<dbReference type="Gene3D" id="3.40.50.510">
    <property type="entry name" value="Phosphotransferase system, mannose-type IIA component"/>
    <property type="match status" value="1"/>
</dbReference>
<dbReference type="PANTHER" id="PTHR33799:SF1">
    <property type="entry name" value="PTS SYSTEM MANNOSE-SPECIFIC EIIAB COMPONENT-RELATED"/>
    <property type="match status" value="1"/>
</dbReference>
<organism evidence="3 4">
    <name type="scientific">Clostridium innocuum</name>
    <dbReference type="NCBI Taxonomy" id="1522"/>
    <lineage>
        <taxon>Bacteria</taxon>
        <taxon>Bacillati</taxon>
        <taxon>Bacillota</taxon>
        <taxon>Clostridia</taxon>
        <taxon>Eubacteriales</taxon>
        <taxon>Clostridiaceae</taxon>
        <taxon>Clostridium</taxon>
    </lineage>
</organism>
<evidence type="ECO:0000256" key="1">
    <source>
        <dbReference type="ARBA" id="ARBA00022679"/>
    </source>
</evidence>
<dbReference type="EMBL" id="JAKTMA010000005">
    <property type="protein sequence ID" value="MCR0231904.1"/>
    <property type="molecule type" value="Genomic_DNA"/>
</dbReference>
<evidence type="ECO:0000259" key="2">
    <source>
        <dbReference type="PROSITE" id="PS51096"/>
    </source>
</evidence>
<dbReference type="SUPFAM" id="SSF53062">
    <property type="entry name" value="PTS system fructose IIA component-like"/>
    <property type="match status" value="1"/>
</dbReference>
<accession>A0AAP2UKC0</accession>
<feature type="domain" description="PTS EIIA type-4" evidence="2">
    <location>
        <begin position="1"/>
        <end position="122"/>
    </location>
</feature>
<dbReference type="InterPro" id="IPR051471">
    <property type="entry name" value="Bacterial_PTS_sugar_comp"/>
</dbReference>
<protein>
    <submittedName>
        <fullName evidence="3">PTS fructose transporter subunit IIA</fullName>
    </submittedName>
</protein>
<dbReference type="Pfam" id="PF03610">
    <property type="entry name" value="EIIA-man"/>
    <property type="match status" value="1"/>
</dbReference>
<dbReference type="AlphaFoldDB" id="A0AAP2UKC0"/>
<comment type="caution">
    <text evidence="3">The sequence shown here is derived from an EMBL/GenBank/DDBJ whole genome shotgun (WGS) entry which is preliminary data.</text>
</comment>
<gene>
    <name evidence="3" type="ORF">MKC95_03880</name>
</gene>
<proteinExistence type="predicted"/>
<reference evidence="3" key="1">
    <citation type="journal article" date="2022" name="Clin. Infect. Dis.">
        <title>Association between Clostridium innocuum and antibiotic-associated diarrhea in adults and children: A cross-sectional study and comparative genomics analysis.</title>
        <authorList>
            <person name="Cherny K.E."/>
            <person name="Muscat E.B."/>
            <person name="Balaji A."/>
            <person name="Mukherjee J."/>
            <person name="Ozer E.A."/>
            <person name="Angarone M.P."/>
            <person name="Hauser A.R."/>
            <person name="Sichel J.S."/>
            <person name="Amponsah E."/>
            <person name="Kociolek L.K."/>
        </authorList>
    </citation>
    <scope>NUCLEOTIDE SEQUENCE</scope>
    <source>
        <strain evidence="3">NU1-AC-029v</strain>
    </source>
</reference>
<keyword evidence="1" id="KW-0808">Transferase</keyword>
<dbReference type="Proteomes" id="UP001203972">
    <property type="component" value="Unassembled WGS sequence"/>
</dbReference>
<dbReference type="GO" id="GO:0016020">
    <property type="term" value="C:membrane"/>
    <property type="evidence" value="ECO:0007669"/>
    <property type="project" value="InterPro"/>
</dbReference>
<dbReference type="GO" id="GO:0009401">
    <property type="term" value="P:phosphoenolpyruvate-dependent sugar phosphotransferase system"/>
    <property type="evidence" value="ECO:0007669"/>
    <property type="project" value="InterPro"/>
</dbReference>
<dbReference type="PANTHER" id="PTHR33799">
    <property type="entry name" value="PTS PERMEASE-RELATED-RELATED"/>
    <property type="match status" value="1"/>
</dbReference>
<dbReference type="GO" id="GO:0016740">
    <property type="term" value="F:transferase activity"/>
    <property type="evidence" value="ECO:0007669"/>
    <property type="project" value="UniProtKB-KW"/>
</dbReference>
<dbReference type="PROSITE" id="PS51096">
    <property type="entry name" value="PTS_EIIA_TYPE_4"/>
    <property type="match status" value="1"/>
</dbReference>
<dbReference type="InterPro" id="IPR004701">
    <property type="entry name" value="PTS_EIIA_man-typ"/>
</dbReference>
<dbReference type="InterPro" id="IPR036662">
    <property type="entry name" value="PTS_EIIA_man-typ_sf"/>
</dbReference>